<dbReference type="PROSITE" id="PS51117">
    <property type="entry name" value="LAMININ_NTER"/>
    <property type="match status" value="1"/>
</dbReference>
<evidence type="ECO:0000313" key="15">
    <source>
        <dbReference type="Proteomes" id="UP000694546"/>
    </source>
</evidence>
<evidence type="ECO:0000259" key="11">
    <source>
        <dbReference type="PROSITE" id="PS50027"/>
    </source>
</evidence>
<keyword evidence="2 10" id="KW-0732">Signal</keyword>
<feature type="coiled-coil region" evidence="9">
    <location>
        <begin position="1587"/>
        <end position="1621"/>
    </location>
</feature>
<dbReference type="SMART" id="SM00180">
    <property type="entry name" value="EGF_Lam"/>
    <property type="match status" value="11"/>
</dbReference>
<feature type="disulfide bond" evidence="8">
    <location>
        <begin position="456"/>
        <end position="465"/>
    </location>
</feature>
<dbReference type="Pfam" id="PF00055">
    <property type="entry name" value="Laminin_N"/>
    <property type="match status" value="1"/>
</dbReference>
<evidence type="ECO:0000256" key="10">
    <source>
        <dbReference type="SAM" id="SignalP"/>
    </source>
</evidence>
<dbReference type="Pfam" id="PF00053">
    <property type="entry name" value="EGF_laminin"/>
    <property type="match status" value="9"/>
</dbReference>
<dbReference type="InterPro" id="IPR000034">
    <property type="entry name" value="Laminin_IV"/>
</dbReference>
<accession>A0A8C5AFB5</accession>
<keyword evidence="4" id="KW-0964">Secreted</keyword>
<feature type="disulfide bond" evidence="8">
    <location>
        <begin position="940"/>
        <end position="952"/>
    </location>
</feature>
<dbReference type="InterPro" id="IPR002049">
    <property type="entry name" value="LE_dom"/>
</dbReference>
<dbReference type="Proteomes" id="UP000694546">
    <property type="component" value="Chromosome 4"/>
</dbReference>
<keyword evidence="7 8" id="KW-0424">Laminin EGF-like domain</keyword>
<keyword evidence="4" id="KW-0272">Extracellular matrix</keyword>
<evidence type="ECO:0000256" key="9">
    <source>
        <dbReference type="SAM" id="Coils"/>
    </source>
</evidence>
<evidence type="ECO:0000256" key="2">
    <source>
        <dbReference type="ARBA" id="ARBA00022729"/>
    </source>
</evidence>
<dbReference type="Pfam" id="PF24973">
    <property type="entry name" value="EGF_LMN_ATRN"/>
    <property type="match status" value="1"/>
</dbReference>
<dbReference type="SMART" id="SM00136">
    <property type="entry name" value="LamNT"/>
    <property type="match status" value="1"/>
</dbReference>
<feature type="disulfide bond" evidence="8">
    <location>
        <begin position="747"/>
        <end position="756"/>
    </location>
</feature>
<feature type="signal peptide" evidence="10">
    <location>
        <begin position="1"/>
        <end position="26"/>
    </location>
</feature>
<dbReference type="PROSITE" id="PS51115">
    <property type="entry name" value="LAMININ_IVA"/>
    <property type="match status" value="1"/>
</dbReference>
<evidence type="ECO:0000256" key="1">
    <source>
        <dbReference type="ARBA" id="ARBA00004302"/>
    </source>
</evidence>
<feature type="domain" description="Laminin EGF-like" evidence="11">
    <location>
        <begin position="436"/>
        <end position="485"/>
    </location>
</feature>
<feature type="disulfide bond" evidence="8">
    <location>
        <begin position="409"/>
        <end position="418"/>
    </location>
</feature>
<dbReference type="PRINTS" id="PR00011">
    <property type="entry name" value="EGFLAMININ"/>
</dbReference>
<evidence type="ECO:0000256" key="8">
    <source>
        <dbReference type="PROSITE-ProRule" id="PRU00460"/>
    </source>
</evidence>
<dbReference type="PANTHER" id="PTHR10574:SF240">
    <property type="entry name" value="LAMININ SUBUNIT GAMMA-3"/>
    <property type="match status" value="1"/>
</dbReference>
<dbReference type="InterPro" id="IPR000742">
    <property type="entry name" value="EGF"/>
</dbReference>
<evidence type="ECO:0000256" key="3">
    <source>
        <dbReference type="ARBA" id="ARBA00022737"/>
    </source>
</evidence>
<feature type="domain" description="Laminin IV type A" evidence="12">
    <location>
        <begin position="512"/>
        <end position="695"/>
    </location>
</feature>
<evidence type="ECO:0000259" key="12">
    <source>
        <dbReference type="PROSITE" id="PS51115"/>
    </source>
</evidence>
<comment type="subcellular location">
    <subcellularLocation>
        <location evidence="1">Secreted</location>
        <location evidence="1">Extracellular space</location>
        <location evidence="1">Extracellular matrix</location>
        <location evidence="1">Basement membrane</location>
    </subcellularLocation>
</comment>
<feature type="domain" description="Laminin EGF-like" evidence="11">
    <location>
        <begin position="889"/>
        <end position="939"/>
    </location>
</feature>
<dbReference type="SUPFAM" id="SSF57196">
    <property type="entry name" value="EGF/Laminin"/>
    <property type="match status" value="9"/>
</dbReference>
<dbReference type="CDD" id="cd00055">
    <property type="entry name" value="EGF_Lam"/>
    <property type="match status" value="9"/>
</dbReference>
<feature type="domain" description="Laminin EGF-like" evidence="11">
    <location>
        <begin position="940"/>
        <end position="987"/>
    </location>
</feature>
<evidence type="ECO:0000259" key="13">
    <source>
        <dbReference type="PROSITE" id="PS51117"/>
    </source>
</evidence>
<feature type="disulfide bond" evidence="8">
    <location>
        <begin position="1008"/>
        <end position="1017"/>
    </location>
</feature>
<dbReference type="OrthoDB" id="430826at2759"/>
<keyword evidence="4" id="KW-0084">Basement membrane</keyword>
<evidence type="ECO:0000256" key="6">
    <source>
        <dbReference type="ARBA" id="ARBA00023180"/>
    </source>
</evidence>
<reference evidence="14" key="1">
    <citation type="submission" date="2025-08" db="UniProtKB">
        <authorList>
            <consortium name="Ensembl"/>
        </authorList>
    </citation>
    <scope>IDENTIFICATION</scope>
</reference>
<organism evidence="14 15">
    <name type="scientific">Gadus morhua</name>
    <name type="common">Atlantic cod</name>
    <dbReference type="NCBI Taxonomy" id="8049"/>
    <lineage>
        <taxon>Eukaryota</taxon>
        <taxon>Metazoa</taxon>
        <taxon>Chordata</taxon>
        <taxon>Craniata</taxon>
        <taxon>Vertebrata</taxon>
        <taxon>Euteleostomi</taxon>
        <taxon>Actinopterygii</taxon>
        <taxon>Neopterygii</taxon>
        <taxon>Teleostei</taxon>
        <taxon>Neoteleostei</taxon>
        <taxon>Acanthomorphata</taxon>
        <taxon>Zeiogadaria</taxon>
        <taxon>Gadariae</taxon>
        <taxon>Gadiformes</taxon>
        <taxon>Gadoidei</taxon>
        <taxon>Gadidae</taxon>
        <taxon>Gadus</taxon>
    </lineage>
</organism>
<dbReference type="Gene3D" id="2.10.25.10">
    <property type="entry name" value="Laminin"/>
    <property type="match status" value="10"/>
</dbReference>
<dbReference type="Ensembl" id="ENSGMOT00000069508.1">
    <property type="protein sequence ID" value="ENSGMOP00000030856.1"/>
    <property type="gene ID" value="ENSGMOG00000000460.2"/>
</dbReference>
<dbReference type="SMART" id="SM00281">
    <property type="entry name" value="LamB"/>
    <property type="match status" value="1"/>
</dbReference>
<evidence type="ECO:0000256" key="4">
    <source>
        <dbReference type="ARBA" id="ARBA00022869"/>
    </source>
</evidence>
<feature type="disulfide bond" evidence="8">
    <location>
        <begin position="942"/>
        <end position="959"/>
    </location>
</feature>
<protein>
    <submittedName>
        <fullName evidence="14">Laminin, gamma 3</fullName>
    </submittedName>
</protein>
<feature type="domain" description="Laminin EGF-like" evidence="11">
    <location>
        <begin position="988"/>
        <end position="1035"/>
    </location>
</feature>
<dbReference type="PROSITE" id="PS50027">
    <property type="entry name" value="EGF_LAM_2"/>
    <property type="match status" value="7"/>
</dbReference>
<dbReference type="InterPro" id="IPR050440">
    <property type="entry name" value="Laminin/Netrin_ECM"/>
</dbReference>
<dbReference type="PANTHER" id="PTHR10574">
    <property type="entry name" value="NETRIN/LAMININ-RELATED"/>
    <property type="match status" value="1"/>
</dbReference>
<keyword evidence="3" id="KW-0677">Repeat</keyword>
<dbReference type="GO" id="GO:0009888">
    <property type="term" value="P:tissue development"/>
    <property type="evidence" value="ECO:0007669"/>
    <property type="project" value="TreeGrafter"/>
</dbReference>
<dbReference type="SMART" id="SM00181">
    <property type="entry name" value="EGF"/>
    <property type="match status" value="6"/>
</dbReference>
<feature type="domain" description="Laminin EGF-like" evidence="11">
    <location>
        <begin position="833"/>
        <end position="888"/>
    </location>
</feature>
<dbReference type="InterPro" id="IPR056863">
    <property type="entry name" value="LMN_ATRN_NET-like_EGF"/>
</dbReference>
<keyword evidence="9" id="KW-0175">Coiled coil</keyword>
<keyword evidence="6" id="KW-0325">Glycoprotein</keyword>
<dbReference type="Pfam" id="PF00052">
    <property type="entry name" value="Laminin_B"/>
    <property type="match status" value="1"/>
</dbReference>
<dbReference type="GO" id="GO:0009887">
    <property type="term" value="P:animal organ morphogenesis"/>
    <property type="evidence" value="ECO:0007669"/>
    <property type="project" value="TreeGrafter"/>
</dbReference>
<sequence>MEAPGTMSLTLAILLTLHLHRHSVLLVWGAMDSCYDDDGRPSRCMPKFENAAFNRSVLVSNACGTPPEDYCMQTGSTRLCHRCDAADPEHSHGARLLTDFHTDQEPTWWQSQSMFYGVQHPNSVNITLHLGKAFEITYLRLKFYTSRPESFAIYKRLEQGGAWLPYQYYSGSCLKTYGRDAKGYLRPGEDERSPACTEEFSDISPLTGGNVAFSTLEGRPSAYNFDQSVVLQEFVTATDLLISLDRLNTFGDEFFKDSKVLRSYFYAISDFSVGGRCKCNGHASECVQDQSGVLACVCQHHTVGADCQQCHPFYQDRPWARATGEAAHECLKCDCSGRSEECLFDMEQYRSSGHGGRCLNCRDNTQGPHCERCTENHYRASPQDPCLPCDCNVDGSEHLQCDVGGGCVCRATVTGAKCDTCQVGFHSLGPTGCRPCGCDARGSVGHCSLENGECYCKPNVEGQACDRCKPGFFHLQQASPAGCQACFCFGHSLACSASTQHGAINITSHFHQDQDGWLGEFSGGQQYPLLWKEGEVYLLPLDEHDTGFYKAPDKFLGNQINSYGHFIYFTFTSETPDLLPGRVTVLLEGAGVDGGPLRLSADFPPLTPPSSSSSSSLGRAPVHTFAVRLHEEEVFRPTVSSFRFRHLLHNLTAFKISNAGGHNYTSQLSGVRLASAAVPSSSSPSPLAPAPWVEVCSCPRGFAGRLCESCAPGFTRETPRGGPLAPCVPCTCHQHGPCHPETGTCDCSDFTAGTTCEQCLEGYYGNALIGTPGDCRPCPCPGRTSCAQITQTGEVVCTNCPAGRAGVRCQKCEDGSHGDPLGQAGPVRACARCDCSGNADPNAVGTCHHLTGRCLKCLGHTEGERCERCQQGFYGDALNQTMTQKCKSCSCSPAGTSGPGGQCHPQTGHCHCLPNVGGRDCSRCQVGFFHLQPGHGCQGCDCNSIGSSSTACHPITGMCICRAGVEGRQCDSCRAGFFSFSSRGCRACNCDPMGSVSMQCHGNGTCHCRQGFMGYKCDKCQLNFYHNRATHHCEACPICYGLVKDKVETLGAQLAHLERLLARYDCRGRRLPPLQRSPADHQGEDALPNALEDILAFQEAREAFIQRFSALGASTHTLSAQLQGIATAMGCGAGGTAAEVTEEEEEEGVEVVERSRGGGVACQTLADSVVMVRASDERLKKATLDLNNMIIPFELATGPNKWNIMVNDSRALMKSHEGMADRIEGVARDALRTSNQTFVMLLDLLQDNSTHTFIRGLEERLSAMQELKRNLTATANQTVANQLALGEGSLALHIALGNITSSIRQMALTDPGSDQTTNHSAEGLLNRTAELALHVQTKEELVSTIRTEMEPVIQAAIRNLEKDFLEEIQDKKARIEGAKVIALTSVVSAKEMESQVITLHKEMETMERDWPRLQAQTRLAVKKERPLEEKVLADVRKKVKQVEKMLNPALGNTRLSNATAHEALETATAAANEAKDNVVQAKQTRSASRHLGTQVEATIQQLAQLENSSAIASTQLTSEPMNLRVVKEDMEAAKLQLELYASTLTELVSKIDGQVKLERFDRILNETALRLRMLRGSVESPALGGKIQRLRSAAQEQQGRLASIEADLQEISQERDSLKDITLNLPKSCPQPTGAG</sequence>
<keyword evidence="15" id="KW-1185">Reference proteome</keyword>
<evidence type="ECO:0000313" key="14">
    <source>
        <dbReference type="Ensembl" id="ENSGMOP00000030856.1"/>
    </source>
</evidence>
<feature type="domain" description="Laminin EGF-like" evidence="11">
    <location>
        <begin position="389"/>
        <end position="435"/>
    </location>
</feature>
<feature type="disulfide bond" evidence="8">
    <location>
        <begin position="988"/>
        <end position="1000"/>
    </location>
</feature>
<feature type="disulfide bond" evidence="8">
    <location>
        <begin position="912"/>
        <end position="921"/>
    </location>
</feature>
<feature type="disulfide bond" evidence="8">
    <location>
        <begin position="961"/>
        <end position="970"/>
    </location>
</feature>
<dbReference type="Gene3D" id="2.60.120.260">
    <property type="entry name" value="Galactose-binding domain-like"/>
    <property type="match status" value="1"/>
</dbReference>
<dbReference type="InterPro" id="IPR008211">
    <property type="entry name" value="Laminin_N"/>
</dbReference>
<reference evidence="14" key="2">
    <citation type="submission" date="2025-09" db="UniProtKB">
        <authorList>
            <consortium name="Ensembl"/>
        </authorList>
    </citation>
    <scope>IDENTIFICATION</scope>
</reference>
<dbReference type="PROSITE" id="PS01248">
    <property type="entry name" value="EGF_LAM_1"/>
    <property type="match status" value="4"/>
</dbReference>
<evidence type="ECO:0000256" key="7">
    <source>
        <dbReference type="ARBA" id="ARBA00023292"/>
    </source>
</evidence>
<keyword evidence="5 8" id="KW-1015">Disulfide bond</keyword>
<dbReference type="GeneTree" id="ENSGT00940000166104"/>
<dbReference type="GO" id="GO:0008045">
    <property type="term" value="P:motor neuron axon guidance"/>
    <property type="evidence" value="ECO:0007669"/>
    <property type="project" value="Ensembl"/>
</dbReference>
<feature type="disulfide bond" evidence="8">
    <location>
        <begin position="857"/>
        <end position="866"/>
    </location>
</feature>
<gene>
    <name evidence="14" type="primary">lamc3</name>
</gene>
<dbReference type="GO" id="GO:0005576">
    <property type="term" value="C:extracellular region"/>
    <property type="evidence" value="ECO:0007669"/>
    <property type="project" value="UniProtKB-ARBA"/>
</dbReference>
<proteinExistence type="predicted"/>
<feature type="disulfide bond" evidence="8">
    <location>
        <begin position="389"/>
        <end position="401"/>
    </location>
</feature>
<feature type="chain" id="PRO_5045035401" evidence="10">
    <location>
        <begin position="27"/>
        <end position="1636"/>
    </location>
</feature>
<feature type="domain" description="Laminin N-terminal" evidence="13">
    <location>
        <begin position="40"/>
        <end position="276"/>
    </location>
</feature>
<comment type="caution">
    <text evidence="8">Lacks conserved residue(s) required for the propagation of feature annotation.</text>
</comment>
<name>A0A8C5AFB5_GADMO</name>
<dbReference type="GO" id="GO:0005604">
    <property type="term" value="C:basement membrane"/>
    <property type="evidence" value="ECO:0007669"/>
    <property type="project" value="UniProtKB-SubCell"/>
</dbReference>
<evidence type="ECO:0000256" key="5">
    <source>
        <dbReference type="ARBA" id="ARBA00023157"/>
    </source>
</evidence>
<feature type="domain" description="Laminin EGF-like" evidence="11">
    <location>
        <begin position="730"/>
        <end position="777"/>
    </location>
</feature>